<comment type="caution">
    <text evidence="2">The sequence shown here is derived from an EMBL/GenBank/DDBJ whole genome shotgun (WGS) entry which is preliminary data.</text>
</comment>
<evidence type="ECO:0008006" key="4">
    <source>
        <dbReference type="Google" id="ProtNLM"/>
    </source>
</evidence>
<dbReference type="InterPro" id="IPR025495">
    <property type="entry name" value="DUF4386"/>
</dbReference>
<feature type="transmembrane region" description="Helical" evidence="1">
    <location>
        <begin position="12"/>
        <end position="31"/>
    </location>
</feature>
<dbReference type="RefSeq" id="WP_034243440.1">
    <property type="nucleotide sequence ID" value="NZ_AQRA01000006.1"/>
</dbReference>
<name>A0A023BTM7_9FLAO</name>
<accession>A0A023BTM7</accession>
<feature type="transmembrane region" description="Helical" evidence="1">
    <location>
        <begin position="86"/>
        <end position="104"/>
    </location>
</feature>
<keyword evidence="1" id="KW-0812">Transmembrane</keyword>
<dbReference type="EMBL" id="AQRA01000006">
    <property type="protein sequence ID" value="EZH73367.1"/>
    <property type="molecule type" value="Genomic_DNA"/>
</dbReference>
<proteinExistence type="predicted"/>
<organism evidence="2 3">
    <name type="scientific">Aquimarina atlantica</name>
    <dbReference type="NCBI Taxonomy" id="1317122"/>
    <lineage>
        <taxon>Bacteria</taxon>
        <taxon>Pseudomonadati</taxon>
        <taxon>Bacteroidota</taxon>
        <taxon>Flavobacteriia</taxon>
        <taxon>Flavobacteriales</taxon>
        <taxon>Flavobacteriaceae</taxon>
        <taxon>Aquimarina</taxon>
    </lineage>
</organism>
<dbReference type="AlphaFoldDB" id="A0A023BTM7"/>
<dbReference type="eggNOG" id="ENOG502ZF5I">
    <property type="taxonomic scope" value="Bacteria"/>
</dbReference>
<evidence type="ECO:0000256" key="1">
    <source>
        <dbReference type="SAM" id="Phobius"/>
    </source>
</evidence>
<dbReference type="Pfam" id="PF14329">
    <property type="entry name" value="DUF4386"/>
    <property type="match status" value="1"/>
</dbReference>
<dbReference type="OrthoDB" id="1160166at2"/>
<feature type="transmembrane region" description="Helical" evidence="1">
    <location>
        <begin position="51"/>
        <end position="74"/>
    </location>
</feature>
<evidence type="ECO:0000313" key="2">
    <source>
        <dbReference type="EMBL" id="EZH73367.1"/>
    </source>
</evidence>
<dbReference type="STRING" id="1317122.ATO12_20425"/>
<keyword evidence="1" id="KW-0472">Membrane</keyword>
<reference evidence="2 3" key="1">
    <citation type="submission" date="2014-04" db="EMBL/GenBank/DDBJ databases">
        <title>Aquimarina sp. 22II-S11-z7 Genome Sequencing.</title>
        <authorList>
            <person name="Lai Q."/>
        </authorList>
    </citation>
    <scope>NUCLEOTIDE SEQUENCE [LARGE SCALE GENOMIC DNA]</scope>
    <source>
        <strain evidence="2 3">22II-S11-z7</strain>
    </source>
</reference>
<sequence>MNPSKKLARKAGFYYLLVVVFSVLYMEYIPSKIVVFNNEEETINNLISNELLFRTGILIGVLVHLSFILLPLTLYKLLSPVNKDHAVFMVVFALISIPFSYTLLLDQFDILELLKNYNQSNVHDTKEIGSKVINIFKRFYNGFFLAQVFWGLWLFPFGYLVFKSGFLPRVLGIFLMLGCITYLIDVFGGTIFSNYYDVVDTRILIIPATIGEVGICLWLLLIGVKKNIKF</sequence>
<feature type="transmembrane region" description="Helical" evidence="1">
    <location>
        <begin position="139"/>
        <end position="162"/>
    </location>
</feature>
<dbReference type="Proteomes" id="UP000023541">
    <property type="component" value="Unassembled WGS sequence"/>
</dbReference>
<protein>
    <recommendedName>
        <fullName evidence="4">DUF4386 domain-containing protein</fullName>
    </recommendedName>
</protein>
<keyword evidence="1" id="KW-1133">Transmembrane helix</keyword>
<feature type="transmembrane region" description="Helical" evidence="1">
    <location>
        <begin position="174"/>
        <end position="196"/>
    </location>
</feature>
<feature type="transmembrane region" description="Helical" evidence="1">
    <location>
        <begin position="202"/>
        <end position="224"/>
    </location>
</feature>
<gene>
    <name evidence="2" type="ORF">ATO12_20425</name>
</gene>
<keyword evidence="3" id="KW-1185">Reference proteome</keyword>
<evidence type="ECO:0000313" key="3">
    <source>
        <dbReference type="Proteomes" id="UP000023541"/>
    </source>
</evidence>